<dbReference type="AlphaFoldDB" id="A0A9P4SC83"/>
<dbReference type="Pfam" id="PF00733">
    <property type="entry name" value="Asn_synthase"/>
    <property type="match status" value="1"/>
</dbReference>
<dbReference type="PROSITE" id="PS51278">
    <property type="entry name" value="GATASE_TYPE_2"/>
    <property type="match status" value="1"/>
</dbReference>
<dbReference type="Gene3D" id="3.40.50.620">
    <property type="entry name" value="HUPs"/>
    <property type="match status" value="2"/>
</dbReference>
<dbReference type="InterPro" id="IPR033738">
    <property type="entry name" value="AsnB_N"/>
</dbReference>
<dbReference type="InterPro" id="IPR006426">
    <property type="entry name" value="Asn_synth_AEB"/>
</dbReference>
<dbReference type="InterPro" id="IPR001962">
    <property type="entry name" value="Asn_synthase"/>
</dbReference>
<name>A0A9P4SC83_9PEZI</name>
<dbReference type="OrthoDB" id="409189at2759"/>
<dbReference type="Gene3D" id="3.60.20.10">
    <property type="entry name" value="Glutamine Phosphoribosylpyrophosphate, subunit 1, domain 1"/>
    <property type="match status" value="1"/>
</dbReference>
<keyword evidence="4" id="KW-0315">Glutamine amidotransferase</keyword>
<proteinExistence type="inferred from homology"/>
<evidence type="ECO:0000256" key="1">
    <source>
        <dbReference type="ARBA" id="ARBA00005752"/>
    </source>
</evidence>
<dbReference type="GO" id="GO:0006529">
    <property type="term" value="P:asparagine biosynthetic process"/>
    <property type="evidence" value="ECO:0007669"/>
    <property type="project" value="InterPro"/>
</dbReference>
<dbReference type="InterPro" id="IPR029055">
    <property type="entry name" value="Ntn_hydrolases_N"/>
</dbReference>
<dbReference type="GO" id="GO:0005829">
    <property type="term" value="C:cytosol"/>
    <property type="evidence" value="ECO:0007669"/>
    <property type="project" value="TreeGrafter"/>
</dbReference>
<dbReference type="GO" id="GO:0005524">
    <property type="term" value="F:ATP binding"/>
    <property type="evidence" value="ECO:0007669"/>
    <property type="project" value="UniProtKB-KW"/>
</dbReference>
<dbReference type="PANTHER" id="PTHR43284">
    <property type="entry name" value="ASPARAGINE SYNTHETASE (GLUTAMINE-HYDROLYZING)"/>
    <property type="match status" value="1"/>
</dbReference>
<dbReference type="InterPro" id="IPR014729">
    <property type="entry name" value="Rossmann-like_a/b/a_fold"/>
</dbReference>
<dbReference type="PANTHER" id="PTHR43284:SF1">
    <property type="entry name" value="ASPARAGINE SYNTHETASE"/>
    <property type="match status" value="1"/>
</dbReference>
<evidence type="ECO:0000259" key="6">
    <source>
        <dbReference type="PROSITE" id="PS51278"/>
    </source>
</evidence>
<keyword evidence="3" id="KW-0067">ATP-binding</keyword>
<feature type="region of interest" description="Disordered" evidence="5">
    <location>
        <begin position="1"/>
        <end position="32"/>
    </location>
</feature>
<dbReference type="SUPFAM" id="SSF56235">
    <property type="entry name" value="N-terminal nucleophile aminohydrolases (Ntn hydrolases)"/>
    <property type="match status" value="1"/>
</dbReference>
<dbReference type="InterPro" id="IPR051786">
    <property type="entry name" value="ASN_synthetase/amidase"/>
</dbReference>
<feature type="compositionally biased region" description="Polar residues" evidence="5">
    <location>
        <begin position="16"/>
        <end position="32"/>
    </location>
</feature>
<dbReference type="CDD" id="cd01991">
    <property type="entry name" value="Asn_synthase_B_C"/>
    <property type="match status" value="1"/>
</dbReference>
<evidence type="ECO:0000313" key="7">
    <source>
        <dbReference type="EMBL" id="KAF2839927.1"/>
    </source>
</evidence>
<dbReference type="Proteomes" id="UP000799429">
    <property type="component" value="Unassembled WGS sequence"/>
</dbReference>
<dbReference type="GO" id="GO:0004066">
    <property type="term" value="F:asparagine synthase (glutamine-hydrolyzing) activity"/>
    <property type="evidence" value="ECO:0007669"/>
    <property type="project" value="InterPro"/>
</dbReference>
<evidence type="ECO:0000256" key="5">
    <source>
        <dbReference type="SAM" id="MobiDB-lite"/>
    </source>
</evidence>
<dbReference type="NCBIfam" id="TIGR01536">
    <property type="entry name" value="asn_synth_AEB"/>
    <property type="match status" value="1"/>
</dbReference>
<keyword evidence="8" id="KW-1185">Reference proteome</keyword>
<evidence type="ECO:0000256" key="3">
    <source>
        <dbReference type="ARBA" id="ARBA00022840"/>
    </source>
</evidence>
<comment type="caution">
    <text evidence="7">The sequence shown here is derived from an EMBL/GenBank/DDBJ whole genome shotgun (WGS) entry which is preliminary data.</text>
</comment>
<dbReference type="SUPFAM" id="SSF52402">
    <property type="entry name" value="Adenine nucleotide alpha hydrolases-like"/>
    <property type="match status" value="1"/>
</dbReference>
<sequence length="778" mass="87455">MCGITASVALPKPRTNGHTNGHTNGYTNGQTNGYTNGYLNHTNEETNGHTNGYANGHIQAHTNGYTNGITNGYNNGNIDDTNSTLRSQLQASIDILNHRGPDESGIWISPSNEVALGHCRLSINDLSPSGRQPLHSDCGELQAVVNGEIYDFDRLRRECKEEHGYRFHGESDSELVLALYKIHGAPGLFEHLRGEFAFVLYDSRGGMKRVIAGRDRYGIKPMVYTIVEGRLLMAAEAKAFLPMGWKPEWDVAAIVDGGWQMDDRTLFNGVKKLLPGHWIELTEERGMEIHKYWDAEYKNKTELETRTIDEMVLGVRERLVESIRLRLRADVPVGIYLSGGIDSSAVAGIVTELAQKEHVSIGSQGNKTRVACFSVRFPESSGYDESHTIEIAERTAKWLGVETIKRDVDESTLAHDFADAVYHCEHHHWDLNFVAKFALSTLPREHGVKVVLTGEGADEHFAGYPYFAEEFLREPDLSLPDSPLAKNNELRDTMQQILEEEMKMIFRNIGGTAHDLARSEAMADANGTTMPETLLVWHPKTSLFAPWIRKQYEGIDCRETVMASHPPDVRAKMRSKWHPLHTSMYMWNKASLANLLLSCLGDRTEMAHSVEARTPFLDHVLTEYINGLPPSVKMAYTPVDEAKILEQGPLWKGIGAARQSITEKWILREAVKPYITKELYERRKHPFLAPTRWPKNGALHQMFKGLLTREAVEGLGFVEYSVVESALDRAFDGEGDSPAFRTLLFVSAWVTLAERFGVQKANENWRRNAGRTNNVAEK</sequence>
<accession>A0A9P4SC83</accession>
<evidence type="ECO:0000313" key="8">
    <source>
        <dbReference type="Proteomes" id="UP000799429"/>
    </source>
</evidence>
<dbReference type="Pfam" id="PF13522">
    <property type="entry name" value="GATase_6"/>
    <property type="match status" value="1"/>
</dbReference>
<protein>
    <submittedName>
        <fullName evidence="7">Glutamine-hydrolyzing asparagine synthase</fullName>
    </submittedName>
</protein>
<comment type="similarity">
    <text evidence="1">Belongs to the asparagine synthetase family.</text>
</comment>
<dbReference type="EMBL" id="MU006094">
    <property type="protein sequence ID" value="KAF2839927.1"/>
    <property type="molecule type" value="Genomic_DNA"/>
</dbReference>
<keyword evidence="2" id="KW-0547">Nucleotide-binding</keyword>
<gene>
    <name evidence="7" type="ORF">M501DRAFT_991914</name>
</gene>
<dbReference type="InterPro" id="IPR017932">
    <property type="entry name" value="GATase_2_dom"/>
</dbReference>
<feature type="domain" description="Glutamine amidotransferase type-2" evidence="6">
    <location>
        <begin position="67"/>
        <end position="284"/>
    </location>
</feature>
<dbReference type="CDD" id="cd00712">
    <property type="entry name" value="AsnB"/>
    <property type="match status" value="1"/>
</dbReference>
<evidence type="ECO:0000256" key="4">
    <source>
        <dbReference type="ARBA" id="ARBA00022962"/>
    </source>
</evidence>
<evidence type="ECO:0000256" key="2">
    <source>
        <dbReference type="ARBA" id="ARBA00022741"/>
    </source>
</evidence>
<reference evidence="7" key="1">
    <citation type="journal article" date="2020" name="Stud. Mycol.">
        <title>101 Dothideomycetes genomes: a test case for predicting lifestyles and emergence of pathogens.</title>
        <authorList>
            <person name="Haridas S."/>
            <person name="Albert R."/>
            <person name="Binder M."/>
            <person name="Bloem J."/>
            <person name="Labutti K."/>
            <person name="Salamov A."/>
            <person name="Andreopoulos B."/>
            <person name="Baker S."/>
            <person name="Barry K."/>
            <person name="Bills G."/>
            <person name="Bluhm B."/>
            <person name="Cannon C."/>
            <person name="Castanera R."/>
            <person name="Culley D."/>
            <person name="Daum C."/>
            <person name="Ezra D."/>
            <person name="Gonzalez J."/>
            <person name="Henrissat B."/>
            <person name="Kuo A."/>
            <person name="Liang C."/>
            <person name="Lipzen A."/>
            <person name="Lutzoni F."/>
            <person name="Magnuson J."/>
            <person name="Mondo S."/>
            <person name="Nolan M."/>
            <person name="Ohm R."/>
            <person name="Pangilinan J."/>
            <person name="Park H.-J."/>
            <person name="Ramirez L."/>
            <person name="Alfaro M."/>
            <person name="Sun H."/>
            <person name="Tritt A."/>
            <person name="Yoshinaga Y."/>
            <person name="Zwiers L.-H."/>
            <person name="Turgeon B."/>
            <person name="Goodwin S."/>
            <person name="Spatafora J."/>
            <person name="Crous P."/>
            <person name="Grigoriev I."/>
        </authorList>
    </citation>
    <scope>NUCLEOTIDE SEQUENCE</scope>
    <source>
        <strain evidence="7">CBS 101060</strain>
    </source>
</reference>
<organism evidence="7 8">
    <name type="scientific">Patellaria atrata CBS 101060</name>
    <dbReference type="NCBI Taxonomy" id="1346257"/>
    <lineage>
        <taxon>Eukaryota</taxon>
        <taxon>Fungi</taxon>
        <taxon>Dikarya</taxon>
        <taxon>Ascomycota</taxon>
        <taxon>Pezizomycotina</taxon>
        <taxon>Dothideomycetes</taxon>
        <taxon>Dothideomycetes incertae sedis</taxon>
        <taxon>Patellariales</taxon>
        <taxon>Patellariaceae</taxon>
        <taxon>Patellaria</taxon>
    </lineage>
</organism>